<dbReference type="RefSeq" id="WP_281734823.1">
    <property type="nucleotide sequence ID" value="NZ_JAKETQ010000001.1"/>
</dbReference>
<keyword evidence="4" id="KW-0410">Iron transport</keyword>
<protein>
    <submittedName>
        <fullName evidence="8">Iron-siderophore ABC transporter substrate-binding protein</fullName>
    </submittedName>
</protein>
<dbReference type="Proteomes" id="UP001156140">
    <property type="component" value="Unassembled WGS sequence"/>
</dbReference>
<evidence type="ECO:0000259" key="7">
    <source>
        <dbReference type="PROSITE" id="PS50983"/>
    </source>
</evidence>
<evidence type="ECO:0000256" key="4">
    <source>
        <dbReference type="ARBA" id="ARBA00022496"/>
    </source>
</evidence>
<accession>A0AA41QJA4</accession>
<dbReference type="PANTHER" id="PTHR30532:SF21">
    <property type="entry name" value="SIDEROPHORE-BINDING LIPOPROTEIN YFIY-RELATED"/>
    <property type="match status" value="1"/>
</dbReference>
<evidence type="ECO:0000256" key="5">
    <source>
        <dbReference type="ARBA" id="ARBA00022729"/>
    </source>
</evidence>
<dbReference type="InterPro" id="IPR002491">
    <property type="entry name" value="ABC_transptr_periplasmic_BD"/>
</dbReference>
<keyword evidence="3" id="KW-0813">Transport</keyword>
<dbReference type="PANTHER" id="PTHR30532">
    <property type="entry name" value="IRON III DICITRATE-BINDING PERIPLASMIC PROTEIN"/>
    <property type="match status" value="1"/>
</dbReference>
<feature type="signal peptide" evidence="6">
    <location>
        <begin position="1"/>
        <end position="25"/>
    </location>
</feature>
<gene>
    <name evidence="8" type="ORF">ML536_02345</name>
</gene>
<evidence type="ECO:0000313" key="9">
    <source>
        <dbReference type="Proteomes" id="UP001156140"/>
    </source>
</evidence>
<feature type="chain" id="PRO_5041256909" evidence="6">
    <location>
        <begin position="26"/>
        <end position="305"/>
    </location>
</feature>
<feature type="domain" description="Fe/B12 periplasmic-binding" evidence="7">
    <location>
        <begin position="43"/>
        <end position="304"/>
    </location>
</feature>
<comment type="similarity">
    <text evidence="2">Belongs to the bacterial solute-binding protein 8 family.</text>
</comment>
<keyword evidence="4" id="KW-0406">Ion transport</keyword>
<keyword evidence="5 6" id="KW-0732">Signal</keyword>
<comment type="caution">
    <text evidence="8">The sequence shown here is derived from an EMBL/GenBank/DDBJ whole genome shotgun (WGS) entry which is preliminary data.</text>
</comment>
<dbReference type="PROSITE" id="PS50983">
    <property type="entry name" value="FE_B12_PBP"/>
    <property type="match status" value="1"/>
</dbReference>
<comment type="subcellular location">
    <subcellularLocation>
        <location evidence="1">Cell envelope</location>
    </subcellularLocation>
</comment>
<evidence type="ECO:0000256" key="2">
    <source>
        <dbReference type="ARBA" id="ARBA00008814"/>
    </source>
</evidence>
<name>A0AA41QJA4_9HYPH</name>
<proteinExistence type="inferred from homology"/>
<dbReference type="Pfam" id="PF01497">
    <property type="entry name" value="Peripla_BP_2"/>
    <property type="match status" value="1"/>
</dbReference>
<dbReference type="SUPFAM" id="SSF53807">
    <property type="entry name" value="Helical backbone' metal receptor"/>
    <property type="match status" value="1"/>
</dbReference>
<keyword evidence="4" id="KW-0408">Iron</keyword>
<dbReference type="GO" id="GO:0030288">
    <property type="term" value="C:outer membrane-bounded periplasmic space"/>
    <property type="evidence" value="ECO:0007669"/>
    <property type="project" value="TreeGrafter"/>
</dbReference>
<reference evidence="8" key="1">
    <citation type="submission" date="2022-03" db="EMBL/GenBank/DDBJ databases">
        <title>The complete genome sequence of a Methyloterrigena soli.</title>
        <authorList>
            <person name="Zi Z."/>
        </authorList>
    </citation>
    <scope>NUCLEOTIDE SEQUENCE</scope>
    <source>
        <strain evidence="8">M48</strain>
    </source>
</reference>
<keyword evidence="9" id="KW-1185">Reference proteome</keyword>
<organism evidence="8 9">
    <name type="scientific">Paradevosia shaoguanensis</name>
    <dbReference type="NCBI Taxonomy" id="1335043"/>
    <lineage>
        <taxon>Bacteria</taxon>
        <taxon>Pseudomonadati</taxon>
        <taxon>Pseudomonadota</taxon>
        <taxon>Alphaproteobacteria</taxon>
        <taxon>Hyphomicrobiales</taxon>
        <taxon>Devosiaceae</taxon>
        <taxon>Paradevosia</taxon>
    </lineage>
</organism>
<dbReference type="GO" id="GO:1901678">
    <property type="term" value="P:iron coordination entity transport"/>
    <property type="evidence" value="ECO:0007669"/>
    <property type="project" value="UniProtKB-ARBA"/>
</dbReference>
<evidence type="ECO:0000256" key="6">
    <source>
        <dbReference type="SAM" id="SignalP"/>
    </source>
</evidence>
<dbReference type="CDD" id="cd01146">
    <property type="entry name" value="FhuD"/>
    <property type="match status" value="1"/>
</dbReference>
<dbReference type="AlphaFoldDB" id="A0AA41QJA4"/>
<dbReference type="InterPro" id="IPR051313">
    <property type="entry name" value="Bact_iron-sidero_bind"/>
</dbReference>
<evidence type="ECO:0000313" key="8">
    <source>
        <dbReference type="EMBL" id="MCI0125659.1"/>
    </source>
</evidence>
<sequence length="305" mass="33190">MLQRRSAIGLALALAFSALAPATFAAEVTHAMGVTSVPDHPLRVVALTNEATEDLLALGIVPIGAARSANSNPWYDHVAAQLADTKVIGEELAPELETIAALEPDLIIGNKRRHEKIYEQLSAIAPTVFAENIQGKWKENFSLYAEAVGKVEEGKAVLAAYEDHARKVREALGDKTREAVTLVRFLAGQTYVYSNDSFSGVMIREAGLNRPAVQDREGMAELITKERIGELDADRIFYFNYEVGDGGANKQAEEWMAEPLWQNLAAVKAGHVYPVSDTIWATAGGIMAANLALDDVARIYELKLQ</sequence>
<dbReference type="Gene3D" id="3.40.50.1980">
    <property type="entry name" value="Nitrogenase molybdenum iron protein domain"/>
    <property type="match status" value="2"/>
</dbReference>
<dbReference type="EMBL" id="JALAZD010000001">
    <property type="protein sequence ID" value="MCI0125659.1"/>
    <property type="molecule type" value="Genomic_DNA"/>
</dbReference>
<evidence type="ECO:0000256" key="3">
    <source>
        <dbReference type="ARBA" id="ARBA00022448"/>
    </source>
</evidence>
<evidence type="ECO:0000256" key="1">
    <source>
        <dbReference type="ARBA" id="ARBA00004196"/>
    </source>
</evidence>